<dbReference type="EMBL" id="CP040908">
    <property type="protein sequence ID" value="QLL59384.1"/>
    <property type="molecule type" value="Genomic_DNA"/>
</dbReference>
<reference evidence="1 2" key="1">
    <citation type="submission" date="2019-06" db="EMBL/GenBank/DDBJ databases">
        <title>Emergence of pandrug resistant Empedobacter falsenii in China.</title>
        <authorList>
            <person name="Dong N."/>
            <person name="Chen S."/>
            <person name="Zhang R."/>
        </authorList>
    </citation>
    <scope>NUCLEOTIDE SEQUENCE [LARGE SCALE GENOMIC DNA]</scope>
    <source>
        <strain evidence="1 2">1681-1</strain>
    </source>
</reference>
<accession>A0A7H9DW20</accession>
<evidence type="ECO:0000313" key="2">
    <source>
        <dbReference type="Proteomes" id="UP000510643"/>
    </source>
</evidence>
<protein>
    <submittedName>
        <fullName evidence="1">Uncharacterized protein</fullName>
    </submittedName>
</protein>
<dbReference type="KEGG" id="efal:FH779_15405"/>
<dbReference type="GeneID" id="78402871"/>
<dbReference type="Proteomes" id="UP000510643">
    <property type="component" value="Chromosome"/>
</dbReference>
<gene>
    <name evidence="1" type="ORF">FH779_15405</name>
</gene>
<sequence>MGVNTDNPMSTLDVSVKMNGSTIDNSQIYGLQAPRLTRAELISTSGTTSKYGANQKGAIVYITDVSGTDTGGSSTQRLNITTAGYYYFDGSVWVKITDSSTPTASTEPWYDNQTKLPATTNVQNIYQKGYVGIGYFDATKGTSNETINRGSLTNAFTIAGTGANNDDMLIESVSTDASSGQLNFKKSRGTYAAKIDVVAEDKIGEILFNGPSNSFGNLTVRSETPTTGYLSMGTNGTERMRITGTGNVGIGTNAPAQKLDVSGNIRANSITNGGNPISGDFGIYNQNSSWLRIATQGSDNGASGASKIAFYTNATSASPIGVGTNPAMVVDGGKVGIGTASPSNKLQITSGTTDTSGLTLTNVQNAKFLATDGSGVVVKKQITQNGGGYPLSYDESTGNMYYNKLWQYTGEFALGPNSAISPSSIYPLPNQYDGVYDITIKRTNYCGFTGYGKVRLVGGQENNTWRVYGLEGSLATNNTTTYQMSSGEEVLNNTGTVRLIYFKANVTGCASGEGSDGMNMAVGVDISNGYVYIYNTSGAAGPATKTYYYNIKQVL</sequence>
<dbReference type="AlphaFoldDB" id="A0A7H9DW20"/>
<organism evidence="1 2">
    <name type="scientific">Empedobacter falsenii</name>
    <dbReference type="NCBI Taxonomy" id="343874"/>
    <lineage>
        <taxon>Bacteria</taxon>
        <taxon>Pseudomonadati</taxon>
        <taxon>Bacteroidota</taxon>
        <taxon>Flavobacteriia</taxon>
        <taxon>Flavobacteriales</taxon>
        <taxon>Weeksellaceae</taxon>
        <taxon>Empedobacter</taxon>
    </lineage>
</organism>
<evidence type="ECO:0000313" key="1">
    <source>
        <dbReference type="EMBL" id="QLL59384.1"/>
    </source>
</evidence>
<dbReference type="RefSeq" id="WP_180905324.1">
    <property type="nucleotide sequence ID" value="NZ_CP040908.1"/>
</dbReference>
<proteinExistence type="predicted"/>
<keyword evidence="2" id="KW-1185">Reference proteome</keyword>
<name>A0A7H9DW20_9FLAO</name>